<dbReference type="Pfam" id="PF03358">
    <property type="entry name" value="FMN_red"/>
    <property type="match status" value="1"/>
</dbReference>
<dbReference type="SUPFAM" id="SSF52218">
    <property type="entry name" value="Flavoproteins"/>
    <property type="match status" value="1"/>
</dbReference>
<dbReference type="EC" id="1.-.-.-" evidence="2"/>
<sequence length="191" mass="20516">MSDTTVKVLGICGSLRDKSFNKATLQAAIELAPSDIRIETATIGDIPLYNADIQAKGFPASVEALGAKVQAADALLLVTPEYNYSVPGVLKNAIDWVSRLPSQPFAGKGVAIMGASPSMLGTARAQYHLRQICVFLDMHPLNRPEVMIAHATTKFDEAGKLRDATARELIGKLLVDLGAWSRLLQTRTRGA</sequence>
<keyword evidence="2" id="KW-0560">Oxidoreductase</keyword>
<proteinExistence type="predicted"/>
<dbReference type="EMBL" id="JAXCLW010000001">
    <property type="protein sequence ID" value="MDY0881590.1"/>
    <property type="molecule type" value="Genomic_DNA"/>
</dbReference>
<evidence type="ECO:0000313" key="3">
    <source>
        <dbReference type="Proteomes" id="UP001279642"/>
    </source>
</evidence>
<dbReference type="Gene3D" id="3.40.50.360">
    <property type="match status" value="1"/>
</dbReference>
<organism evidence="2 3">
    <name type="scientific">Dongia soli</name>
    <dbReference type="NCBI Taxonomy" id="600628"/>
    <lineage>
        <taxon>Bacteria</taxon>
        <taxon>Pseudomonadati</taxon>
        <taxon>Pseudomonadota</taxon>
        <taxon>Alphaproteobacteria</taxon>
        <taxon>Rhodospirillales</taxon>
        <taxon>Dongiaceae</taxon>
        <taxon>Dongia</taxon>
    </lineage>
</organism>
<evidence type="ECO:0000259" key="1">
    <source>
        <dbReference type="Pfam" id="PF03358"/>
    </source>
</evidence>
<dbReference type="PANTHER" id="PTHR30543">
    <property type="entry name" value="CHROMATE REDUCTASE"/>
    <property type="match status" value="1"/>
</dbReference>
<name>A0ABU5E5J9_9PROT</name>
<feature type="domain" description="NADPH-dependent FMN reductase-like" evidence="1">
    <location>
        <begin position="6"/>
        <end position="152"/>
    </location>
</feature>
<dbReference type="InterPro" id="IPR050712">
    <property type="entry name" value="NAD(P)H-dep_reductase"/>
</dbReference>
<dbReference type="GO" id="GO:0016491">
    <property type="term" value="F:oxidoreductase activity"/>
    <property type="evidence" value="ECO:0007669"/>
    <property type="project" value="UniProtKB-KW"/>
</dbReference>
<accession>A0ABU5E5J9</accession>
<dbReference type="Proteomes" id="UP001279642">
    <property type="component" value="Unassembled WGS sequence"/>
</dbReference>
<dbReference type="InterPro" id="IPR029039">
    <property type="entry name" value="Flavoprotein-like_sf"/>
</dbReference>
<dbReference type="InterPro" id="IPR005025">
    <property type="entry name" value="FMN_Rdtase-like_dom"/>
</dbReference>
<dbReference type="PANTHER" id="PTHR30543:SF21">
    <property type="entry name" value="NAD(P)H-DEPENDENT FMN REDUCTASE LOT6"/>
    <property type="match status" value="1"/>
</dbReference>
<evidence type="ECO:0000313" key="2">
    <source>
        <dbReference type="EMBL" id="MDY0881590.1"/>
    </source>
</evidence>
<keyword evidence="3" id="KW-1185">Reference proteome</keyword>
<comment type="caution">
    <text evidence="2">The sequence shown here is derived from an EMBL/GenBank/DDBJ whole genome shotgun (WGS) entry which is preliminary data.</text>
</comment>
<reference evidence="2 3" key="1">
    <citation type="journal article" date="2016" name="Antonie Van Leeuwenhoek">
        <title>Dongia soli sp. nov., isolated from soil from Dokdo, Korea.</title>
        <authorList>
            <person name="Kim D.U."/>
            <person name="Lee H."/>
            <person name="Kim H."/>
            <person name="Kim S.G."/>
            <person name="Ka J.O."/>
        </authorList>
    </citation>
    <scope>NUCLEOTIDE SEQUENCE [LARGE SCALE GENOMIC DNA]</scope>
    <source>
        <strain evidence="2 3">D78</strain>
    </source>
</reference>
<gene>
    <name evidence="2" type="ORF">SMD27_01920</name>
</gene>
<protein>
    <submittedName>
        <fullName evidence="2">NAD(P)H-dependent oxidoreductase</fullName>
        <ecNumber evidence="2">1.-.-.-</ecNumber>
    </submittedName>
</protein>
<dbReference type="RefSeq" id="WP_320506649.1">
    <property type="nucleotide sequence ID" value="NZ_JAXCLW010000001.1"/>
</dbReference>